<feature type="binding site" evidence="2">
    <location>
        <position position="341"/>
    </location>
    <ligand>
        <name>L-tryptophan</name>
        <dbReference type="ChEBI" id="CHEBI:57912"/>
    </ligand>
</feature>
<feature type="binding site" evidence="2">
    <location>
        <position position="185"/>
    </location>
    <ligand>
        <name>FAD</name>
        <dbReference type="ChEBI" id="CHEBI:57692"/>
    </ligand>
</feature>
<dbReference type="EMBL" id="BLJN01000004">
    <property type="protein sequence ID" value="GFE82606.1"/>
    <property type="molecule type" value="Genomic_DNA"/>
</dbReference>
<feature type="binding site" evidence="2">
    <location>
        <position position="78"/>
    </location>
    <ligand>
        <name>7-chloro-L-tryptophan</name>
        <dbReference type="ChEBI" id="CHEBI:58713"/>
    </ligand>
</feature>
<feature type="binding site" evidence="2">
    <location>
        <position position="332"/>
    </location>
    <ligand>
        <name>FAD</name>
        <dbReference type="ChEBI" id="CHEBI:57692"/>
    </ligand>
</feature>
<protein>
    <submittedName>
        <fullName evidence="3">Tryptophan halogenase</fullName>
    </submittedName>
</protein>
<evidence type="ECO:0000256" key="1">
    <source>
        <dbReference type="PIRSR" id="PIRSR011396-1"/>
    </source>
</evidence>
<dbReference type="AlphaFoldDB" id="A0A829YJB3"/>
<keyword evidence="2" id="KW-0274">FAD</keyword>
<dbReference type="SUPFAM" id="SSF51905">
    <property type="entry name" value="FAD/NAD(P)-binding domain"/>
    <property type="match status" value="1"/>
</dbReference>
<gene>
    <name evidence="3" type="ORF">GCM10011487_46060</name>
</gene>
<keyword evidence="2" id="KW-0547">Nucleotide-binding</keyword>
<evidence type="ECO:0000313" key="3">
    <source>
        <dbReference type="EMBL" id="GFE82606.1"/>
    </source>
</evidence>
<accession>A0A829YJB3</accession>
<sequence length="496" mass="55761">MRPLSKIVVVGGGTSGWLAAAMLRHHLKRELCEIELVESEDIGTIGVGESTVPPFVGLIHRLGIDEQEFIRATDATYKLGIQFVGWQRRTDTYFHPFGAIGRSIGTQDFYQCWLKARAQGDTSALQDFSPCNVMAENGRFFPPARARNTPIGGANYALHVDANRVAQYLRRFSEERGVKRTEGLVTDVHRREDGFIDHIVLADGTKVHGDFFIDCSGSRALLIGRALGVESIDWAQYLPCDRAVTVRTENSGPLVPYTRATAQKSGWMWRIPLQSRVGQGYVYSSRFCTDADARSTLLRTVDTACLDEPRIVPFTTGHRREFWKANCLSIGLAGGFIEPLEATAIHLMARGIDFFLRYFPNLECDPALSREYNRRMTADYEEVRDFIVLHYSATTRDDSPFWQACQHLPLPDSLQERIELFKSQGAMREGVDELFRASSWQSVFEGMGIRPRAYSARVDNIEYAHIEATLRTAKAAIAGMVEHLPTHEQFLGGRIS</sequence>
<evidence type="ECO:0000256" key="2">
    <source>
        <dbReference type="PIRSR" id="PIRSR011396-2"/>
    </source>
</evidence>
<dbReference type="InterPro" id="IPR036188">
    <property type="entry name" value="FAD/NAD-bd_sf"/>
</dbReference>
<evidence type="ECO:0000313" key="4">
    <source>
        <dbReference type="Proteomes" id="UP000445000"/>
    </source>
</evidence>
<dbReference type="InterPro" id="IPR033856">
    <property type="entry name" value="Trp_halogen"/>
</dbReference>
<dbReference type="RefSeq" id="WP_161814231.1">
    <property type="nucleotide sequence ID" value="NZ_BLJN01000004.1"/>
</dbReference>
<dbReference type="Proteomes" id="UP000445000">
    <property type="component" value="Unassembled WGS sequence"/>
</dbReference>
<proteinExistence type="predicted"/>
<keyword evidence="2" id="KW-0285">Flavoprotein</keyword>
<reference evidence="4" key="1">
    <citation type="submission" date="2020-01" db="EMBL/GenBank/DDBJ databases">
        <title>'Steroidobacter agaridevorans' sp. nov., agar-degrading bacteria isolated from rhizosphere soils.</title>
        <authorList>
            <person name="Ikenaga M."/>
            <person name="Kataoka M."/>
            <person name="Murouchi A."/>
            <person name="Katsuragi S."/>
            <person name="Sakai M."/>
        </authorList>
    </citation>
    <scope>NUCLEOTIDE SEQUENCE [LARGE SCALE GENOMIC DNA]</scope>
    <source>
        <strain evidence="4">YU21-B</strain>
    </source>
</reference>
<dbReference type="Pfam" id="PF04820">
    <property type="entry name" value="Trp_halogenase"/>
    <property type="match status" value="1"/>
</dbReference>
<name>A0A829YJB3_9GAMM</name>
<organism evidence="3 4">
    <name type="scientific">Steroidobacter agaridevorans</name>
    <dbReference type="NCBI Taxonomy" id="2695856"/>
    <lineage>
        <taxon>Bacteria</taxon>
        <taxon>Pseudomonadati</taxon>
        <taxon>Pseudomonadota</taxon>
        <taxon>Gammaproteobacteria</taxon>
        <taxon>Steroidobacterales</taxon>
        <taxon>Steroidobacteraceae</taxon>
        <taxon>Steroidobacter</taxon>
    </lineage>
</organism>
<comment type="caution">
    <text evidence="3">The sequence shown here is derived from an EMBL/GenBank/DDBJ whole genome shotgun (WGS) entry which is preliminary data.</text>
</comment>
<dbReference type="PIRSF" id="PIRSF011396">
    <property type="entry name" value="Trp_halogenase"/>
    <property type="match status" value="1"/>
</dbReference>
<dbReference type="PANTHER" id="PTHR43747">
    <property type="entry name" value="FAD-BINDING PROTEIN"/>
    <property type="match status" value="1"/>
</dbReference>
<feature type="binding site" evidence="2">
    <location>
        <position position="345"/>
    </location>
    <ligand>
        <name>FAD</name>
        <dbReference type="ChEBI" id="CHEBI:57692"/>
    </ligand>
</feature>
<dbReference type="PANTHER" id="PTHR43747:SF4">
    <property type="entry name" value="FLAVIN-DEPENDENT TRYPTOPHAN HALOGENASE"/>
    <property type="match status" value="1"/>
</dbReference>
<dbReference type="InterPro" id="IPR050816">
    <property type="entry name" value="Flavin-dep_Halogenase_NPB"/>
</dbReference>
<keyword evidence="4" id="KW-1185">Reference proteome</keyword>
<dbReference type="GO" id="GO:0000166">
    <property type="term" value="F:nucleotide binding"/>
    <property type="evidence" value="ECO:0007669"/>
    <property type="project" value="UniProtKB-KW"/>
</dbReference>
<dbReference type="Gene3D" id="3.50.50.60">
    <property type="entry name" value="FAD/NAD(P)-binding domain"/>
    <property type="match status" value="1"/>
</dbReference>
<dbReference type="InterPro" id="IPR006905">
    <property type="entry name" value="Flavin_halogenase"/>
</dbReference>
<dbReference type="GO" id="GO:0004497">
    <property type="term" value="F:monooxygenase activity"/>
    <property type="evidence" value="ECO:0007669"/>
    <property type="project" value="InterPro"/>
</dbReference>
<feature type="active site" evidence="1">
    <location>
        <position position="78"/>
    </location>
</feature>